<proteinExistence type="predicted"/>
<evidence type="ECO:0000256" key="2">
    <source>
        <dbReference type="SAM" id="SignalP"/>
    </source>
</evidence>
<dbReference type="Proteomes" id="UP000238442">
    <property type="component" value="Chromosome"/>
</dbReference>
<dbReference type="AlphaFoldDB" id="A0A2S0HY81"/>
<dbReference type="KEGG" id="aue:C5O00_10740"/>
<name>A0A2S0HY81_9FLAO</name>
<dbReference type="NCBIfam" id="TIGR04183">
    <property type="entry name" value="Por_Secre_tail"/>
    <property type="match status" value="1"/>
</dbReference>
<feature type="signal peptide" evidence="2">
    <location>
        <begin position="1"/>
        <end position="24"/>
    </location>
</feature>
<evidence type="ECO:0000313" key="4">
    <source>
        <dbReference type="EMBL" id="AVI51612.1"/>
    </source>
</evidence>
<dbReference type="EMBL" id="CP027062">
    <property type="protein sequence ID" value="AVI51612.1"/>
    <property type="molecule type" value="Genomic_DNA"/>
</dbReference>
<dbReference type="InterPro" id="IPR026444">
    <property type="entry name" value="Secre_tail"/>
</dbReference>
<feature type="chain" id="PRO_5015595661" description="Secretion system C-terminal sorting domain-containing protein" evidence="2">
    <location>
        <begin position="25"/>
        <end position="589"/>
    </location>
</feature>
<organism evidence="4 5">
    <name type="scientific">Pukyongia salina</name>
    <dbReference type="NCBI Taxonomy" id="2094025"/>
    <lineage>
        <taxon>Bacteria</taxon>
        <taxon>Pseudomonadati</taxon>
        <taxon>Bacteroidota</taxon>
        <taxon>Flavobacteriia</taxon>
        <taxon>Flavobacteriales</taxon>
        <taxon>Flavobacteriaceae</taxon>
        <taxon>Pukyongia</taxon>
    </lineage>
</organism>
<sequence>MAKTMKTKITLFMAALFINFAMNAQYQKSIIESSRHFHDLNIVPLTDGSSDYVVAGNLFNASLSSGLLMLQRIDNLGNVVWINQYTHSTFQNLRIFDAVAYESLVVITGSVDVAGSRHVFISKIHATTGLMIDAKYYEIVSANFNSVGLHIEATETDATGNGLGDVGFIVSGFFSDCYNVNVNCNNNIGFVLRTDFGLNELWTIEIDTNLSTNTDDFDFANGITETDNGYLITGSCTAQLALGGEQQAVLAHKIDFLGAVQWDQSYYFGNNRDISVDAYYDSAADELFMLTNYSFSHYFGITVLDDSVPGAGSIDLSRSWYAFEWNDLNRYGFTVMESVADANNLVISGYDRDESWVDGNNNPQFGNSNVFVYEFNKTTGSQVGPLYQYTVPHVEPTGDDYNFWFWQMPLMYYPDISYQINDPANVNSAYYHLGYRTMGTGTTQSEMFRTTSAKINNCDYIDRTINSAGINPISVPVISGFVPNTDFTTTINNAPVTITENFCESTLGIGDAGYEQPGIYPNPASSQIFVSGGEFTHFTIISSLGVIVKEGKLKPDNSIAIEDLTSGVYVIYLLGENGELFAHKFIKNQ</sequence>
<accession>A0A2S0HY81</accession>
<evidence type="ECO:0000256" key="1">
    <source>
        <dbReference type="ARBA" id="ARBA00022729"/>
    </source>
</evidence>
<gene>
    <name evidence="4" type="ORF">C5O00_10740</name>
</gene>
<reference evidence="4 5" key="1">
    <citation type="submission" date="2018-02" db="EMBL/GenBank/DDBJ databases">
        <title>Genomic analysis of the strain RR4-38 isolated from a seawater recirculating aquaculture system.</title>
        <authorList>
            <person name="Kim Y.-S."/>
            <person name="Jang Y.H."/>
            <person name="Kim K.-H."/>
        </authorList>
    </citation>
    <scope>NUCLEOTIDE SEQUENCE [LARGE SCALE GENOMIC DNA]</scope>
    <source>
        <strain evidence="4 5">RR4-38</strain>
    </source>
</reference>
<dbReference type="Pfam" id="PF18962">
    <property type="entry name" value="Por_Secre_tail"/>
    <property type="match status" value="1"/>
</dbReference>
<keyword evidence="1 2" id="KW-0732">Signal</keyword>
<evidence type="ECO:0000313" key="5">
    <source>
        <dbReference type="Proteomes" id="UP000238442"/>
    </source>
</evidence>
<protein>
    <recommendedName>
        <fullName evidence="3">Secretion system C-terminal sorting domain-containing protein</fullName>
    </recommendedName>
</protein>
<evidence type="ECO:0000259" key="3">
    <source>
        <dbReference type="Pfam" id="PF18962"/>
    </source>
</evidence>
<keyword evidence="5" id="KW-1185">Reference proteome</keyword>
<feature type="domain" description="Secretion system C-terminal sorting" evidence="3">
    <location>
        <begin position="519"/>
        <end position="586"/>
    </location>
</feature>